<dbReference type="Gene3D" id="2.40.10.10">
    <property type="entry name" value="Trypsin-like serine proteases"/>
    <property type="match status" value="2"/>
</dbReference>
<dbReference type="AlphaFoldDB" id="A0AAD6J099"/>
<organism evidence="4 5">
    <name type="scientific">Drechslerella dactyloides</name>
    <name type="common">Nematode-trapping fungus</name>
    <name type="synonym">Arthrobotrys dactyloides</name>
    <dbReference type="NCBI Taxonomy" id="74499"/>
    <lineage>
        <taxon>Eukaryota</taxon>
        <taxon>Fungi</taxon>
        <taxon>Dikarya</taxon>
        <taxon>Ascomycota</taxon>
        <taxon>Pezizomycotina</taxon>
        <taxon>Orbiliomycetes</taxon>
        <taxon>Orbiliales</taxon>
        <taxon>Orbiliaceae</taxon>
        <taxon>Drechslerella</taxon>
    </lineage>
</organism>
<dbReference type="Proteomes" id="UP001221413">
    <property type="component" value="Unassembled WGS sequence"/>
</dbReference>
<feature type="region of interest" description="Disordered" evidence="2">
    <location>
        <begin position="1219"/>
        <end position="1251"/>
    </location>
</feature>
<feature type="domain" description="PDZ-like" evidence="3">
    <location>
        <begin position="515"/>
        <end position="590"/>
    </location>
</feature>
<feature type="region of interest" description="Disordered" evidence="2">
    <location>
        <begin position="639"/>
        <end position="707"/>
    </location>
</feature>
<dbReference type="SUPFAM" id="SSF50494">
    <property type="entry name" value="Trypsin-like serine proteases"/>
    <property type="match status" value="1"/>
</dbReference>
<dbReference type="PANTHER" id="PTHR46366:SF1">
    <property type="entry name" value="PDZ DOMAIN-CONTAINING PROTEIN C1685.05"/>
    <property type="match status" value="1"/>
</dbReference>
<accession>A0AAD6J099</accession>
<feature type="compositionally biased region" description="Low complexity" evidence="2">
    <location>
        <begin position="1232"/>
        <end position="1251"/>
    </location>
</feature>
<reference evidence="4" key="1">
    <citation type="submission" date="2023-01" db="EMBL/GenBank/DDBJ databases">
        <title>The chitinases involved in constricting ring structure development in the nematode-trapping fungus Drechslerella dactyloides.</title>
        <authorList>
            <person name="Wang R."/>
            <person name="Zhang L."/>
            <person name="Tang P."/>
            <person name="Li S."/>
            <person name="Liang L."/>
        </authorList>
    </citation>
    <scope>NUCLEOTIDE SEQUENCE</scope>
    <source>
        <strain evidence="4">YMF1.00031</strain>
    </source>
</reference>
<dbReference type="GO" id="GO:0006915">
    <property type="term" value="P:apoptotic process"/>
    <property type="evidence" value="ECO:0007669"/>
    <property type="project" value="UniProtKB-KW"/>
</dbReference>
<feature type="compositionally biased region" description="Acidic residues" evidence="2">
    <location>
        <begin position="695"/>
        <end position="707"/>
    </location>
</feature>
<feature type="compositionally biased region" description="Low complexity" evidence="2">
    <location>
        <begin position="667"/>
        <end position="685"/>
    </location>
</feature>
<evidence type="ECO:0000256" key="1">
    <source>
        <dbReference type="ARBA" id="ARBA00022703"/>
    </source>
</evidence>
<feature type="compositionally biased region" description="Basic and acidic residues" evidence="2">
    <location>
        <begin position="639"/>
        <end position="650"/>
    </location>
</feature>
<name>A0AAD6J099_DREDA</name>
<dbReference type="SUPFAM" id="SSF50156">
    <property type="entry name" value="PDZ domain-like"/>
    <property type="match status" value="3"/>
</dbReference>
<proteinExistence type="predicted"/>
<dbReference type="InterPro" id="IPR009003">
    <property type="entry name" value="Peptidase_S1_PA"/>
</dbReference>
<evidence type="ECO:0000313" key="5">
    <source>
        <dbReference type="Proteomes" id="UP001221413"/>
    </source>
</evidence>
<dbReference type="Gene3D" id="2.30.42.10">
    <property type="match status" value="3"/>
</dbReference>
<dbReference type="Pfam" id="PF12812">
    <property type="entry name" value="PDZ_1"/>
    <property type="match status" value="1"/>
</dbReference>
<dbReference type="InterPro" id="IPR025926">
    <property type="entry name" value="PDZ-like_dom"/>
</dbReference>
<protein>
    <recommendedName>
        <fullName evidence="3">PDZ-like domain-containing protein</fullName>
    </recommendedName>
</protein>
<evidence type="ECO:0000256" key="2">
    <source>
        <dbReference type="SAM" id="MobiDB-lite"/>
    </source>
</evidence>
<feature type="region of interest" description="Disordered" evidence="2">
    <location>
        <begin position="437"/>
        <end position="458"/>
    </location>
</feature>
<sequence length="1251" mass="138463">MANTSNLSTIRNFTTASVGYPNMEEQQELPISGVKPTVTPPRTIPAGQSQIAERRRSKPDIVLRSEIPRISSGPAEITTPVSATFRPRSDSLISVEHPILELPLEESLLSPEIKEPRPDLLGPTHQELENRPAEAPLTKTPTIELPSLISTIPVKPLPEIVNEPQATISAADKETWDRTLPRVIRGIVSIKATTVRPFDTETAGDYTATGFVIDAQRGLILSNRHVVSPAPITAVAIFFNYEEVKLSPIYRDPVHDFGIFRYDPAALKHMVATEIPLRPDLARVGLDIKVVGNDAGEKLSILGSTLARLDRPAPVYGSDMYNDFNTFYFQAASGTSGGSSGSPVLNVQGEAIALNAGGSRSSQSSFYLPLDRVVRAVEMIKQGKPVPRGTLQTEFFHQSYDELKRLGLSDENMMACRERNSEATGLLTVRMVLKGGPAASPQPTNAANNTEEDPSVPVPGLEPSDILLTCNGKYITNFLGLWEIIDDSVGKEITVEVYRAKVLRKCTLKVQDLHSITPDRFLHFGGAVFHDASYQECRWYNEAIGNGTFCASSGFMMWSSYSRDFLVTKVDGKPTPNLEEFMKVIQSIPDYKRIQCMTRALGKSDDQLLMVDIDWHFYPASLFVRDDHEGVWRREDISPPAAIEEKKEGKLSPPGVDGENDSAIDLESVPSSPQSPESAPANNSAFIPQDPSPQLEEEVPDDEDIDEEDTPLELAIEELRCSMAYVRCFLPHTIYGYTSNMSYSGVGLVVAVDPIPLLFFDRTCVPTDMVDIRLTVANKNIPGRIVYMGDFVLLTFDKKLLPEGSKILVPEWDTKPLKVRDSVKIFGLTSDQLLSTKETTISSIGTNSNTWPCNPPRHRLINTENISIAEGASCWGGVIARMDQLKSIQKGEKVRVSAWLMTVSSQSSGTDSYWTQGIDLHRYVFPIVREIEEKKLTRYDHVTWDLGFEFSDVALPTVSTLGLSERRFNEYVKQAKKIRGIARPLIVETRMQPPKVSLTEEEEAKGLKVGDILLEIDSKPVYRVAQLTEYQFEGRETVPVLVLRNNEELLLNVPVVKSWPNTGDRVIQIFGAIVHASHAAAIEQVAKSARNVPLDSEGLYISGVSYGSPALDKMRPTFWILSIDDHPVSTIDDVLALARERCWAQGEYVRIKQVNRVGITSIASVKVDDRFWPLYQWRMSRDTGKWQMTKETGLQYGQEVSENNMPFFTSKAVALDVPETASEATSTDQELTPTATAPVAAPAEGVPAPTA</sequence>
<evidence type="ECO:0000259" key="3">
    <source>
        <dbReference type="Pfam" id="PF12812"/>
    </source>
</evidence>
<evidence type="ECO:0000313" key="4">
    <source>
        <dbReference type="EMBL" id="KAJ6262063.1"/>
    </source>
</evidence>
<dbReference type="EMBL" id="JAQGDS010000003">
    <property type="protein sequence ID" value="KAJ6262063.1"/>
    <property type="molecule type" value="Genomic_DNA"/>
</dbReference>
<dbReference type="InterPro" id="IPR043504">
    <property type="entry name" value="Peptidase_S1_PA_chymotrypsin"/>
</dbReference>
<dbReference type="PANTHER" id="PTHR46366">
    <property type="entry name" value="PRO-APOPTOTIC SERINE PROTEASE NMA111"/>
    <property type="match status" value="1"/>
</dbReference>
<dbReference type="InterPro" id="IPR036034">
    <property type="entry name" value="PDZ_sf"/>
</dbReference>
<feature type="compositionally biased region" description="Polar residues" evidence="2">
    <location>
        <begin position="1222"/>
        <end position="1231"/>
    </location>
</feature>
<dbReference type="Pfam" id="PF13365">
    <property type="entry name" value="Trypsin_2"/>
    <property type="match status" value="1"/>
</dbReference>
<keyword evidence="1" id="KW-0053">Apoptosis</keyword>
<dbReference type="CDD" id="cd06719">
    <property type="entry name" value="PDZ2-4_Nma111p-like"/>
    <property type="match status" value="1"/>
</dbReference>
<gene>
    <name evidence="4" type="ORF">Dda_2867</name>
</gene>
<keyword evidence="5" id="KW-1185">Reference proteome</keyword>
<comment type="caution">
    <text evidence="4">The sequence shown here is derived from an EMBL/GenBank/DDBJ whole genome shotgun (WGS) entry which is preliminary data.</text>
</comment>